<evidence type="ECO:0000256" key="6">
    <source>
        <dbReference type="ARBA" id="ARBA00023136"/>
    </source>
</evidence>
<dbReference type="STRING" id="3775.A0A1Q3BNK0"/>
<dbReference type="PANTHER" id="PTHR19317:SF81">
    <property type="entry name" value="PRA1 FAMILY PROTEIN D"/>
    <property type="match status" value="1"/>
</dbReference>
<evidence type="ECO:0000256" key="1">
    <source>
        <dbReference type="ARBA" id="ARBA00002501"/>
    </source>
</evidence>
<accession>A0A1Q3BNK0</accession>
<keyword evidence="4 7" id="KW-0812">Transmembrane</keyword>
<dbReference type="GO" id="GO:0005783">
    <property type="term" value="C:endoplasmic reticulum"/>
    <property type="evidence" value="ECO:0007669"/>
    <property type="project" value="UniProtKB-ARBA"/>
</dbReference>
<dbReference type="Pfam" id="PF03208">
    <property type="entry name" value="PRA1"/>
    <property type="match status" value="1"/>
</dbReference>
<dbReference type="AlphaFoldDB" id="A0A1Q3BNK0"/>
<evidence type="ECO:0000256" key="3">
    <source>
        <dbReference type="ARBA" id="ARBA00006483"/>
    </source>
</evidence>
<evidence type="ECO:0000256" key="5">
    <source>
        <dbReference type="ARBA" id="ARBA00022989"/>
    </source>
</evidence>
<evidence type="ECO:0000256" key="2">
    <source>
        <dbReference type="ARBA" id="ARBA00004127"/>
    </source>
</evidence>
<evidence type="ECO:0000256" key="4">
    <source>
        <dbReference type="ARBA" id="ARBA00022692"/>
    </source>
</evidence>
<dbReference type="OrthoDB" id="63113at2759"/>
<sequence length="183" mass="20508">MSSSSQFIDRLKETAQSITTIRRPWRDFLDLTALNVPASLSDATTRVTQNLAHYRFNYATLLLLIIFISLLYHPISLIAFLVTLLAWFFFYFSREDDPLTIFGVCIDDRIVGIALFAVTVGVLVWTGVWVNVVVSVLVGGFLVILHSGLRTTDDLVMDDLESPYGPMLDDMYDVSPDGAYSSI</sequence>
<keyword evidence="5 7" id="KW-1133">Transmembrane helix</keyword>
<dbReference type="PANTHER" id="PTHR19317">
    <property type="entry name" value="PRENYLATED RAB ACCEPTOR 1-RELATED"/>
    <property type="match status" value="1"/>
</dbReference>
<comment type="caution">
    <text evidence="8">The sequence shown here is derived from an EMBL/GenBank/DDBJ whole genome shotgun (WGS) entry which is preliminary data.</text>
</comment>
<feature type="transmembrane region" description="Helical" evidence="7">
    <location>
        <begin position="110"/>
        <end position="143"/>
    </location>
</feature>
<dbReference type="InterPro" id="IPR004895">
    <property type="entry name" value="Prenylated_rab_accept_PRA1"/>
</dbReference>
<dbReference type="GO" id="GO:0005794">
    <property type="term" value="C:Golgi apparatus"/>
    <property type="evidence" value="ECO:0007669"/>
    <property type="project" value="TreeGrafter"/>
</dbReference>
<comment type="similarity">
    <text evidence="3 7">Belongs to the PRA1 family.</text>
</comment>
<keyword evidence="6 7" id="KW-0472">Membrane</keyword>
<reference evidence="9" key="1">
    <citation type="submission" date="2016-04" db="EMBL/GenBank/DDBJ databases">
        <title>Cephalotus genome sequencing.</title>
        <authorList>
            <person name="Fukushima K."/>
            <person name="Hasebe M."/>
            <person name="Fang X."/>
        </authorList>
    </citation>
    <scope>NUCLEOTIDE SEQUENCE [LARGE SCALE GENOMIC DNA]</scope>
    <source>
        <strain evidence="9">cv. St1</strain>
    </source>
</reference>
<organism evidence="8 9">
    <name type="scientific">Cephalotus follicularis</name>
    <name type="common">Albany pitcher plant</name>
    <dbReference type="NCBI Taxonomy" id="3775"/>
    <lineage>
        <taxon>Eukaryota</taxon>
        <taxon>Viridiplantae</taxon>
        <taxon>Streptophyta</taxon>
        <taxon>Embryophyta</taxon>
        <taxon>Tracheophyta</taxon>
        <taxon>Spermatophyta</taxon>
        <taxon>Magnoliopsida</taxon>
        <taxon>eudicotyledons</taxon>
        <taxon>Gunneridae</taxon>
        <taxon>Pentapetalae</taxon>
        <taxon>rosids</taxon>
        <taxon>fabids</taxon>
        <taxon>Oxalidales</taxon>
        <taxon>Cephalotaceae</taxon>
        <taxon>Cephalotus</taxon>
    </lineage>
</organism>
<evidence type="ECO:0000256" key="7">
    <source>
        <dbReference type="RuleBase" id="RU363107"/>
    </source>
</evidence>
<feature type="transmembrane region" description="Helical" evidence="7">
    <location>
        <begin position="61"/>
        <end position="90"/>
    </location>
</feature>
<keyword evidence="7" id="KW-0813">Transport</keyword>
<evidence type="ECO:0000313" key="9">
    <source>
        <dbReference type="Proteomes" id="UP000187406"/>
    </source>
</evidence>
<gene>
    <name evidence="8" type="ORF">CFOL_v3_13102</name>
</gene>
<keyword evidence="9" id="KW-1185">Reference proteome</keyword>
<dbReference type="GO" id="GO:0016020">
    <property type="term" value="C:membrane"/>
    <property type="evidence" value="ECO:0007669"/>
    <property type="project" value="UniProtKB-SubCell"/>
</dbReference>
<dbReference type="EMBL" id="BDDD01000734">
    <property type="protein sequence ID" value="GAV69601.1"/>
    <property type="molecule type" value="Genomic_DNA"/>
</dbReference>
<proteinExistence type="inferred from homology"/>
<protein>
    <recommendedName>
        <fullName evidence="7">PRA1 family protein</fullName>
    </recommendedName>
</protein>
<comment type="subcellular location">
    <subcellularLocation>
        <location evidence="2">Endomembrane system</location>
        <topology evidence="2">Multi-pass membrane protein</topology>
    </subcellularLocation>
    <subcellularLocation>
        <location evidence="7">Membrane</location>
        <topology evidence="7">Multi-pass membrane protein</topology>
    </subcellularLocation>
</comment>
<dbReference type="FunCoup" id="A0A1Q3BNK0">
    <property type="interactions" value="1489"/>
</dbReference>
<dbReference type="GO" id="GO:0016192">
    <property type="term" value="P:vesicle-mediated transport"/>
    <property type="evidence" value="ECO:0007669"/>
    <property type="project" value="TreeGrafter"/>
</dbReference>
<evidence type="ECO:0000313" key="8">
    <source>
        <dbReference type="EMBL" id="GAV69601.1"/>
    </source>
</evidence>
<dbReference type="Proteomes" id="UP000187406">
    <property type="component" value="Unassembled WGS sequence"/>
</dbReference>
<name>A0A1Q3BNK0_CEPFO</name>
<dbReference type="InParanoid" id="A0A1Q3BNK0"/>
<comment type="function">
    <text evidence="1 7">May be involved in both secretory and endocytic intracellular trafficking in the endosomal/prevacuolar compartments.</text>
</comment>